<dbReference type="OrthoDB" id="9798158at2"/>
<dbReference type="Pfam" id="PF04365">
    <property type="entry name" value="BrnT_toxin"/>
    <property type="match status" value="1"/>
</dbReference>
<organism evidence="1 2">
    <name type="scientific">Thiorhodovibrio frisius</name>
    <dbReference type="NCBI Taxonomy" id="631362"/>
    <lineage>
        <taxon>Bacteria</taxon>
        <taxon>Pseudomonadati</taxon>
        <taxon>Pseudomonadota</taxon>
        <taxon>Gammaproteobacteria</taxon>
        <taxon>Chromatiales</taxon>
        <taxon>Chromatiaceae</taxon>
        <taxon>Thiorhodovibrio</taxon>
    </lineage>
</organism>
<evidence type="ECO:0008006" key="3">
    <source>
        <dbReference type="Google" id="ProtNLM"/>
    </source>
</evidence>
<dbReference type="InterPro" id="IPR038573">
    <property type="entry name" value="BrnT_sf"/>
</dbReference>
<dbReference type="Gene3D" id="3.10.450.530">
    <property type="entry name" value="Ribonuclease toxin, BrnT, of type II toxin-antitoxin system"/>
    <property type="match status" value="1"/>
</dbReference>
<gene>
    <name evidence="1" type="ORF">Thi970DRAFT_02758</name>
</gene>
<dbReference type="EMBL" id="JH603169">
    <property type="protein sequence ID" value="EIC22492.1"/>
    <property type="molecule type" value="Genomic_DNA"/>
</dbReference>
<dbReference type="STRING" id="631362.Thi970DRAFT_02758"/>
<dbReference type="eggNOG" id="COG2929">
    <property type="taxonomic scope" value="Bacteria"/>
</dbReference>
<name>H8Z1E3_9GAMM</name>
<keyword evidence="2" id="KW-1185">Reference proteome</keyword>
<dbReference type="HOGENOM" id="CLU_149290_3_1_6"/>
<sequence>MPLRIEQLVWLEDIVEKLRWKHSVEESEVIEVLENRPRFRLKEAGYVPGEDVYAAFGRTDSGRLLSVFFVYTQDRRAIIVSARDMTAKETQKYG</sequence>
<reference evidence="1 2" key="2">
    <citation type="submission" date="2011-11" db="EMBL/GenBank/DDBJ databases">
        <authorList>
            <consortium name="US DOE Joint Genome Institute"/>
            <person name="Lucas S."/>
            <person name="Han J."/>
            <person name="Lapidus A."/>
            <person name="Cheng J.-F."/>
            <person name="Goodwin L."/>
            <person name="Pitluck S."/>
            <person name="Peters L."/>
            <person name="Ovchinnikova G."/>
            <person name="Zhang X."/>
            <person name="Detter J.C."/>
            <person name="Han C."/>
            <person name="Tapia R."/>
            <person name="Land M."/>
            <person name="Hauser L."/>
            <person name="Kyrpides N."/>
            <person name="Ivanova N."/>
            <person name="Pagani I."/>
            <person name="Vogl K."/>
            <person name="Liu Z."/>
            <person name="Overmann J."/>
            <person name="Frigaard N.-U."/>
            <person name="Bryant D."/>
            <person name="Woyke T."/>
        </authorList>
    </citation>
    <scope>NUCLEOTIDE SEQUENCE [LARGE SCALE GENOMIC DNA]</scope>
    <source>
        <strain evidence="1 2">970</strain>
    </source>
</reference>
<proteinExistence type="predicted"/>
<evidence type="ECO:0000313" key="1">
    <source>
        <dbReference type="EMBL" id="EIC22492.1"/>
    </source>
</evidence>
<dbReference type="Proteomes" id="UP000002964">
    <property type="component" value="Unassembled WGS sequence"/>
</dbReference>
<dbReference type="AlphaFoldDB" id="H8Z1E3"/>
<reference evidence="2" key="1">
    <citation type="submission" date="2011-06" db="EMBL/GenBank/DDBJ databases">
        <authorList>
            <consortium name="US DOE Joint Genome Institute (JGI-PGF)"/>
            <person name="Lucas S."/>
            <person name="Han J."/>
            <person name="Lapidus A."/>
            <person name="Cheng J.-F."/>
            <person name="Goodwin L."/>
            <person name="Pitluck S."/>
            <person name="Peters L."/>
            <person name="Land M.L."/>
            <person name="Hauser L."/>
            <person name="Vogl K."/>
            <person name="Liu Z."/>
            <person name="Overmann J."/>
            <person name="Frigaard N.-U."/>
            <person name="Bryant D.A."/>
            <person name="Woyke T.J."/>
        </authorList>
    </citation>
    <scope>NUCLEOTIDE SEQUENCE [LARGE SCALE GENOMIC DNA]</scope>
    <source>
        <strain evidence="2">970</strain>
    </source>
</reference>
<evidence type="ECO:0000313" key="2">
    <source>
        <dbReference type="Proteomes" id="UP000002964"/>
    </source>
</evidence>
<dbReference type="InterPro" id="IPR007460">
    <property type="entry name" value="BrnT_toxin"/>
</dbReference>
<accession>H8Z1E3</accession>
<protein>
    <recommendedName>
        <fullName evidence="3">BrnT family toxin</fullName>
    </recommendedName>
</protein>
<dbReference type="RefSeq" id="WP_009149379.1">
    <property type="nucleotide sequence ID" value="NZ_CP121471.1"/>
</dbReference>